<sequence length="102" mass="11305">MHEAPPSSAPLSLMADQGPDSKRFSETPHFKAICRVPPCGPVRHSKKEDARYKYSPYLQPEQGCPPPHLSLAAFVCRHTAAFTPAISAVKRLRRKEGKRVAL</sequence>
<comment type="caution">
    <text evidence="2">The sequence shown here is derived from an EMBL/GenBank/DDBJ whole genome shotgun (WGS) entry which is preliminary data.</text>
</comment>
<feature type="region of interest" description="Disordered" evidence="1">
    <location>
        <begin position="1"/>
        <end position="26"/>
    </location>
</feature>
<evidence type="ECO:0000313" key="3">
    <source>
        <dbReference type="Proteomes" id="UP001152622"/>
    </source>
</evidence>
<accession>A0A9Q1FKX2</accession>
<reference evidence="2" key="1">
    <citation type="journal article" date="2023" name="Science">
        <title>Genome structures resolve the early diversification of teleost fishes.</title>
        <authorList>
            <person name="Parey E."/>
            <person name="Louis A."/>
            <person name="Montfort J."/>
            <person name="Bouchez O."/>
            <person name="Roques C."/>
            <person name="Iampietro C."/>
            <person name="Lluch J."/>
            <person name="Castinel A."/>
            <person name="Donnadieu C."/>
            <person name="Desvignes T."/>
            <person name="Floi Bucao C."/>
            <person name="Jouanno E."/>
            <person name="Wen M."/>
            <person name="Mejri S."/>
            <person name="Dirks R."/>
            <person name="Jansen H."/>
            <person name="Henkel C."/>
            <person name="Chen W.J."/>
            <person name="Zahm M."/>
            <person name="Cabau C."/>
            <person name="Klopp C."/>
            <person name="Thompson A.W."/>
            <person name="Robinson-Rechavi M."/>
            <person name="Braasch I."/>
            <person name="Lecointre G."/>
            <person name="Bobe J."/>
            <person name="Postlethwait J.H."/>
            <person name="Berthelot C."/>
            <person name="Roest Crollius H."/>
            <person name="Guiguen Y."/>
        </authorList>
    </citation>
    <scope>NUCLEOTIDE SEQUENCE</scope>
    <source>
        <strain evidence="2">WJC10195</strain>
    </source>
</reference>
<protein>
    <submittedName>
        <fullName evidence="2">Uncharacterized protein</fullName>
    </submittedName>
</protein>
<dbReference type="Proteomes" id="UP001152622">
    <property type="component" value="Chromosome 5"/>
</dbReference>
<dbReference type="EMBL" id="JAINUF010000005">
    <property type="protein sequence ID" value="KAJ8360594.1"/>
    <property type="molecule type" value="Genomic_DNA"/>
</dbReference>
<evidence type="ECO:0000313" key="2">
    <source>
        <dbReference type="EMBL" id="KAJ8360594.1"/>
    </source>
</evidence>
<evidence type="ECO:0000256" key="1">
    <source>
        <dbReference type="SAM" id="MobiDB-lite"/>
    </source>
</evidence>
<keyword evidence="3" id="KW-1185">Reference proteome</keyword>
<proteinExistence type="predicted"/>
<dbReference type="AlphaFoldDB" id="A0A9Q1FKX2"/>
<name>A0A9Q1FKX2_SYNKA</name>
<organism evidence="2 3">
    <name type="scientific">Synaphobranchus kaupii</name>
    <name type="common">Kaup's arrowtooth eel</name>
    <dbReference type="NCBI Taxonomy" id="118154"/>
    <lineage>
        <taxon>Eukaryota</taxon>
        <taxon>Metazoa</taxon>
        <taxon>Chordata</taxon>
        <taxon>Craniata</taxon>
        <taxon>Vertebrata</taxon>
        <taxon>Euteleostomi</taxon>
        <taxon>Actinopterygii</taxon>
        <taxon>Neopterygii</taxon>
        <taxon>Teleostei</taxon>
        <taxon>Anguilliformes</taxon>
        <taxon>Synaphobranchidae</taxon>
        <taxon>Synaphobranchus</taxon>
    </lineage>
</organism>
<gene>
    <name evidence="2" type="ORF">SKAU_G00171190</name>
</gene>